<proteinExistence type="predicted"/>
<keyword evidence="2" id="KW-1185">Reference proteome</keyword>
<dbReference type="EMBL" id="OX465083">
    <property type="protein sequence ID" value="CAI9292092.1"/>
    <property type="molecule type" value="Genomic_DNA"/>
</dbReference>
<sequence>MAITRLCGERGDGGGGCRFVRQGIKCGEELKRMMEGEQTIVQNVGRRRNSRKHVVDCCSLESDFGLVRVVEKLGDGWWLAFNKSLSYFYSKSELKKEDAYSLLPPDSVSATFALHFFLLHRRHSFSDLNHPPPPSASDADADPQKCSATFPLHICFTPPSANTPPPTGHLLRQHRQRFHPAPSNSSSAAIKLSYHHNSNFVASFTTTNIQNSKL</sequence>
<name>A0AA36EE13_LACSI</name>
<evidence type="ECO:0000313" key="1">
    <source>
        <dbReference type="EMBL" id="CAI9292092.1"/>
    </source>
</evidence>
<organism evidence="1 2">
    <name type="scientific">Lactuca saligna</name>
    <name type="common">Willowleaf lettuce</name>
    <dbReference type="NCBI Taxonomy" id="75948"/>
    <lineage>
        <taxon>Eukaryota</taxon>
        <taxon>Viridiplantae</taxon>
        <taxon>Streptophyta</taxon>
        <taxon>Embryophyta</taxon>
        <taxon>Tracheophyta</taxon>
        <taxon>Spermatophyta</taxon>
        <taxon>Magnoliopsida</taxon>
        <taxon>eudicotyledons</taxon>
        <taxon>Gunneridae</taxon>
        <taxon>Pentapetalae</taxon>
        <taxon>asterids</taxon>
        <taxon>campanulids</taxon>
        <taxon>Asterales</taxon>
        <taxon>Asteraceae</taxon>
        <taxon>Cichorioideae</taxon>
        <taxon>Cichorieae</taxon>
        <taxon>Lactucinae</taxon>
        <taxon>Lactuca</taxon>
    </lineage>
</organism>
<accession>A0AA36EE13</accession>
<evidence type="ECO:0000313" key="2">
    <source>
        <dbReference type="Proteomes" id="UP001177003"/>
    </source>
</evidence>
<dbReference type="Proteomes" id="UP001177003">
    <property type="component" value="Chromosome 7"/>
</dbReference>
<reference evidence="1" key="1">
    <citation type="submission" date="2023-04" db="EMBL/GenBank/DDBJ databases">
        <authorList>
            <person name="Vijverberg K."/>
            <person name="Xiong W."/>
            <person name="Schranz E."/>
        </authorList>
    </citation>
    <scope>NUCLEOTIDE SEQUENCE</scope>
</reference>
<gene>
    <name evidence="1" type="ORF">LSALG_LOCUS31190</name>
</gene>
<protein>
    <submittedName>
        <fullName evidence="1">Uncharacterized protein</fullName>
    </submittedName>
</protein>
<dbReference type="AlphaFoldDB" id="A0AA36EE13"/>